<sequence>MTLDGNTVLVNNELGEVPLDGINQSSSLLVLQKFEQRSSIVPVDLDLFEKIKIDVPLFGELTDLICITWLLSSELITRESQDSKSAVSQLVVQFNQLLVMLASVSTFGCNIYNDQNLAFVVGQGDVFTFDVFDSEIVNRLGVLPGLVSHAIATYYILRF</sequence>
<evidence type="ECO:0000313" key="1">
    <source>
        <dbReference type="EMBL" id="CAG6666808.1"/>
    </source>
</evidence>
<dbReference type="AlphaFoldDB" id="A0A8D8WNK8"/>
<name>A0A8D8WNK8_9HEMI</name>
<dbReference type="EMBL" id="HBUF01215080">
    <property type="protein sequence ID" value="CAG6666820.1"/>
    <property type="molecule type" value="Transcribed_RNA"/>
</dbReference>
<protein>
    <submittedName>
        <fullName evidence="1">Uncharacterized protein</fullName>
    </submittedName>
</protein>
<proteinExistence type="predicted"/>
<dbReference type="EMBL" id="HBUF01215069">
    <property type="protein sequence ID" value="CAG6666766.1"/>
    <property type="molecule type" value="Transcribed_RNA"/>
</dbReference>
<accession>A0A8D8WNK8</accession>
<organism evidence="1">
    <name type="scientific">Cacopsylla melanoneura</name>
    <dbReference type="NCBI Taxonomy" id="428564"/>
    <lineage>
        <taxon>Eukaryota</taxon>
        <taxon>Metazoa</taxon>
        <taxon>Ecdysozoa</taxon>
        <taxon>Arthropoda</taxon>
        <taxon>Hexapoda</taxon>
        <taxon>Insecta</taxon>
        <taxon>Pterygota</taxon>
        <taxon>Neoptera</taxon>
        <taxon>Paraneoptera</taxon>
        <taxon>Hemiptera</taxon>
        <taxon>Sternorrhyncha</taxon>
        <taxon>Psylloidea</taxon>
        <taxon>Psyllidae</taxon>
        <taxon>Psyllinae</taxon>
        <taxon>Cacopsylla</taxon>
    </lineage>
</organism>
<dbReference type="EMBL" id="HBUF01215071">
    <property type="protein sequence ID" value="CAG6666778.1"/>
    <property type="molecule type" value="Transcribed_RNA"/>
</dbReference>
<dbReference type="EMBL" id="HBUF01215075">
    <property type="protein sequence ID" value="CAG6666790.1"/>
    <property type="molecule type" value="Transcribed_RNA"/>
</dbReference>
<reference evidence="1" key="1">
    <citation type="submission" date="2021-05" db="EMBL/GenBank/DDBJ databases">
        <authorList>
            <person name="Alioto T."/>
            <person name="Alioto T."/>
            <person name="Gomez Garrido J."/>
        </authorList>
    </citation>
    <scope>NUCLEOTIDE SEQUENCE</scope>
</reference>
<dbReference type="EMBL" id="HBUF01215077">
    <property type="protein sequence ID" value="CAG6666802.1"/>
    <property type="molecule type" value="Transcribed_RNA"/>
</dbReference>
<dbReference type="EMBL" id="HBUF01215078">
    <property type="protein sequence ID" value="CAG6666808.1"/>
    <property type="molecule type" value="Transcribed_RNA"/>
</dbReference>
<dbReference type="EMBL" id="HBUF01215079">
    <property type="protein sequence ID" value="CAG6666814.1"/>
    <property type="molecule type" value="Transcribed_RNA"/>
</dbReference>
<dbReference type="AntiFam" id="ANF00238">
    <property type="entry name" value="Shadow ORF (opposite gpx1)"/>
</dbReference>